<evidence type="ECO:0000313" key="3">
    <source>
        <dbReference type="Proteomes" id="UP001190002"/>
    </source>
</evidence>
<reference evidence="2" key="1">
    <citation type="submission" date="2023-07" db="EMBL/GenBank/DDBJ databases">
        <authorList>
            <person name="Peeters C."/>
        </authorList>
    </citation>
    <scope>NUCLEOTIDE SEQUENCE</scope>
    <source>
        <strain evidence="2">R-77591</strain>
    </source>
</reference>
<feature type="domain" description="KfrA N-terminal DNA-binding" evidence="1">
    <location>
        <begin position="9"/>
        <end position="71"/>
    </location>
</feature>
<evidence type="ECO:0000313" key="2">
    <source>
        <dbReference type="EMBL" id="CAJ0696969.1"/>
    </source>
</evidence>
<organism evidence="2 3">
    <name type="scientific">Ralstonia mannitolilytica</name>
    <dbReference type="NCBI Taxonomy" id="105219"/>
    <lineage>
        <taxon>Bacteria</taxon>
        <taxon>Pseudomonadati</taxon>
        <taxon>Pseudomonadota</taxon>
        <taxon>Betaproteobacteria</taxon>
        <taxon>Burkholderiales</taxon>
        <taxon>Burkholderiaceae</taxon>
        <taxon>Ralstonia</taxon>
    </lineage>
</organism>
<dbReference type="GeneID" id="71771548"/>
<proteinExistence type="predicted"/>
<comment type="caution">
    <text evidence="2">The sequence shown here is derived from an EMBL/GenBank/DDBJ whole genome shotgun (WGS) entry which is preliminary data.</text>
</comment>
<evidence type="ECO:0000259" key="1">
    <source>
        <dbReference type="Pfam" id="PF11740"/>
    </source>
</evidence>
<sequence length="79" mass="8268">MACAALSRLDVKRARDSLVTQGQHPSIDELCIALGNVGSKTTIHRYLKELEEEEGAALARTGSLSDTIQDLSSAGGALG</sequence>
<dbReference type="Pfam" id="PF11740">
    <property type="entry name" value="KfrA_N"/>
    <property type="match status" value="1"/>
</dbReference>
<dbReference type="RefSeq" id="WP_009241632.1">
    <property type="nucleotide sequence ID" value="NZ_CATVXE010000031.1"/>
</dbReference>
<gene>
    <name evidence="2" type="ORF">R77591_04696</name>
</gene>
<dbReference type="InterPro" id="IPR021104">
    <property type="entry name" value="KfrA_DNA-bd_N"/>
</dbReference>
<protein>
    <recommendedName>
        <fullName evidence="1">KfrA N-terminal DNA-binding domain-containing protein</fullName>
    </recommendedName>
</protein>
<dbReference type="EMBL" id="CATVXE010000031">
    <property type="protein sequence ID" value="CAJ0696969.1"/>
    <property type="molecule type" value="Genomic_DNA"/>
</dbReference>
<dbReference type="Proteomes" id="UP001190002">
    <property type="component" value="Unassembled WGS sequence"/>
</dbReference>
<dbReference type="AlphaFoldDB" id="A0AAD2AZY6"/>
<name>A0AAD2AZY6_9RALS</name>
<accession>A0AAD2AZY6</accession>